<accession>A0A917C6E7</accession>
<comment type="caution">
    <text evidence="2">The sequence shown here is derived from an EMBL/GenBank/DDBJ whole genome shotgun (WGS) entry which is preliminary data.</text>
</comment>
<protein>
    <recommendedName>
        <fullName evidence="1">DUF7256 domain-containing protein</fullName>
    </recommendedName>
</protein>
<dbReference type="InterPro" id="IPR055680">
    <property type="entry name" value="DUF7256"/>
</dbReference>
<keyword evidence="3" id="KW-1185">Reference proteome</keyword>
<dbReference type="EMBL" id="BMCT01000005">
    <property type="protein sequence ID" value="GGF74315.1"/>
    <property type="molecule type" value="Genomic_DNA"/>
</dbReference>
<evidence type="ECO:0000313" key="2">
    <source>
        <dbReference type="EMBL" id="GGF74315.1"/>
    </source>
</evidence>
<name>A0A917C6E7_9HYPH</name>
<dbReference type="RefSeq" id="WP_188581384.1">
    <property type="nucleotide sequence ID" value="NZ_BMCT01000005.1"/>
</dbReference>
<evidence type="ECO:0000313" key="3">
    <source>
        <dbReference type="Proteomes" id="UP000606044"/>
    </source>
</evidence>
<dbReference type="AlphaFoldDB" id="A0A917C6E7"/>
<feature type="domain" description="DUF7256" evidence="1">
    <location>
        <begin position="7"/>
        <end position="144"/>
    </location>
</feature>
<reference evidence="2" key="1">
    <citation type="journal article" date="2014" name="Int. J. Syst. Evol. Microbiol.">
        <title>Complete genome sequence of Corynebacterium casei LMG S-19264T (=DSM 44701T), isolated from a smear-ripened cheese.</title>
        <authorList>
            <consortium name="US DOE Joint Genome Institute (JGI-PGF)"/>
            <person name="Walter F."/>
            <person name="Albersmeier A."/>
            <person name="Kalinowski J."/>
            <person name="Ruckert C."/>
        </authorList>
    </citation>
    <scope>NUCLEOTIDE SEQUENCE</scope>
    <source>
        <strain evidence="2">CCM 7897</strain>
    </source>
</reference>
<evidence type="ECO:0000259" key="1">
    <source>
        <dbReference type="Pfam" id="PF23917"/>
    </source>
</evidence>
<gene>
    <name evidence="2" type="ORF">GCM10007301_37660</name>
</gene>
<dbReference type="Pfam" id="PF23917">
    <property type="entry name" value="DUF7256"/>
    <property type="match status" value="1"/>
</dbReference>
<proteinExistence type="predicted"/>
<sequence>MPTFTPPDTIALAALRPGDPSEKLAAAIGPRWRPPHPGEGGWVRYLERQFSFAARLDRDGRIGLLQFKGNFDPNAVIAGVGMRMERAAAEALEPSLSIAQNTVRGGDYAFGGRQLTKEIRLSVDVAYGKVSEINITNLAAVWPDWRELKIAPPRLAFNVKVVPGLKAPGSQVPQGWACGLPRGITPIQWPLSIDTGFPLEHHFTVRVPEPYRLKGPDYVALAVFSDTQTESRSTPAMVDFMHATLDGRPLPEEVGPELAPFLEHLRNRHPMETRTYDLLYNTFAFIWLTQDEIDGPECLPPAPIETDANEKSDLPDYLKTSAAERLFGWNGKEAFNSEYYLHRLAGRRPESRWDLLELRVTQVSNDPNAGKTPIEFDGRDNADRYVPRFDEAWEKLGLQLAYDDLQFGGTLMHGGGIYVSSPFFLAFHETMGQPNLAGQLAQLDLLTGIVDY</sequence>
<dbReference type="Proteomes" id="UP000606044">
    <property type="component" value="Unassembled WGS sequence"/>
</dbReference>
<organism evidence="2 3">
    <name type="scientific">Azorhizobium oxalatiphilum</name>
    <dbReference type="NCBI Taxonomy" id="980631"/>
    <lineage>
        <taxon>Bacteria</taxon>
        <taxon>Pseudomonadati</taxon>
        <taxon>Pseudomonadota</taxon>
        <taxon>Alphaproteobacteria</taxon>
        <taxon>Hyphomicrobiales</taxon>
        <taxon>Xanthobacteraceae</taxon>
        <taxon>Azorhizobium</taxon>
    </lineage>
</organism>
<reference evidence="2" key="2">
    <citation type="submission" date="2020-09" db="EMBL/GenBank/DDBJ databases">
        <authorList>
            <person name="Sun Q."/>
            <person name="Sedlacek I."/>
        </authorList>
    </citation>
    <scope>NUCLEOTIDE SEQUENCE</scope>
    <source>
        <strain evidence="2">CCM 7897</strain>
    </source>
</reference>